<feature type="domain" description="ABC transporter" evidence="5">
    <location>
        <begin position="21"/>
        <end position="273"/>
    </location>
</feature>
<name>A0ABT8JSE6_9BACL</name>
<dbReference type="PROSITE" id="PS50893">
    <property type="entry name" value="ABC_TRANSPORTER_2"/>
    <property type="match status" value="1"/>
</dbReference>
<keyword evidence="2" id="KW-0813">Transport</keyword>
<dbReference type="SUPFAM" id="SSF52540">
    <property type="entry name" value="P-loop containing nucleoside triphosphate hydrolases"/>
    <property type="match status" value="1"/>
</dbReference>
<dbReference type="InterPro" id="IPR050319">
    <property type="entry name" value="ABC_transp_ATP-bind"/>
</dbReference>
<gene>
    <name evidence="6" type="ORF">P5G49_11505</name>
</gene>
<dbReference type="GO" id="GO:0005524">
    <property type="term" value="F:ATP binding"/>
    <property type="evidence" value="ECO:0007669"/>
    <property type="project" value="UniProtKB-KW"/>
</dbReference>
<protein>
    <submittedName>
        <fullName evidence="6">Dipeptide ABC transporter ATP-binding protein</fullName>
    </submittedName>
</protein>
<dbReference type="Proteomes" id="UP001175097">
    <property type="component" value="Unassembled WGS sequence"/>
</dbReference>
<dbReference type="Pfam" id="PF08352">
    <property type="entry name" value="oligo_HPY"/>
    <property type="match status" value="1"/>
</dbReference>
<dbReference type="InterPro" id="IPR013563">
    <property type="entry name" value="Oligopep_ABC_C"/>
</dbReference>
<dbReference type="InterPro" id="IPR003593">
    <property type="entry name" value="AAA+_ATPase"/>
</dbReference>
<keyword evidence="4 6" id="KW-0067">ATP-binding</keyword>
<keyword evidence="3" id="KW-0547">Nucleotide-binding</keyword>
<dbReference type="CDD" id="cd03257">
    <property type="entry name" value="ABC_NikE_OppD_transporters"/>
    <property type="match status" value="1"/>
</dbReference>
<evidence type="ECO:0000256" key="3">
    <source>
        <dbReference type="ARBA" id="ARBA00022741"/>
    </source>
</evidence>
<evidence type="ECO:0000256" key="1">
    <source>
        <dbReference type="ARBA" id="ARBA00005417"/>
    </source>
</evidence>
<dbReference type="SMART" id="SM00382">
    <property type="entry name" value="AAA"/>
    <property type="match status" value="1"/>
</dbReference>
<comment type="similarity">
    <text evidence="1">Belongs to the ABC transporter superfamily.</text>
</comment>
<dbReference type="EMBL" id="JAROCC010000008">
    <property type="protein sequence ID" value="MDN4608094.1"/>
    <property type="molecule type" value="Genomic_DNA"/>
</dbReference>
<dbReference type="InterPro" id="IPR003439">
    <property type="entry name" value="ABC_transporter-like_ATP-bd"/>
</dbReference>
<dbReference type="PANTHER" id="PTHR43776:SF8">
    <property type="entry name" value="ABC TRANSPORTER, ATP-BINDING PROTEIN"/>
    <property type="match status" value="1"/>
</dbReference>
<comment type="caution">
    <text evidence="6">The sequence shown here is derived from an EMBL/GenBank/DDBJ whole genome shotgun (WGS) entry which is preliminary data.</text>
</comment>
<dbReference type="InterPro" id="IPR017871">
    <property type="entry name" value="ABC_transporter-like_CS"/>
</dbReference>
<evidence type="ECO:0000256" key="2">
    <source>
        <dbReference type="ARBA" id="ARBA00022448"/>
    </source>
</evidence>
<dbReference type="RefSeq" id="WP_301243934.1">
    <property type="nucleotide sequence ID" value="NZ_JAROCC010000008.1"/>
</dbReference>
<evidence type="ECO:0000259" key="5">
    <source>
        <dbReference type="PROSITE" id="PS50893"/>
    </source>
</evidence>
<dbReference type="Pfam" id="PF00005">
    <property type="entry name" value="ABC_tran"/>
    <property type="match status" value="1"/>
</dbReference>
<dbReference type="InterPro" id="IPR027417">
    <property type="entry name" value="P-loop_NTPase"/>
</dbReference>
<dbReference type="Gene3D" id="3.40.50.300">
    <property type="entry name" value="P-loop containing nucleotide triphosphate hydrolases"/>
    <property type="match status" value="1"/>
</dbReference>
<proteinExistence type="inferred from homology"/>
<dbReference type="NCBIfam" id="TIGR01727">
    <property type="entry name" value="oligo_HPY"/>
    <property type="match status" value="1"/>
</dbReference>
<dbReference type="PANTHER" id="PTHR43776">
    <property type="entry name" value="TRANSPORT ATP-BINDING PROTEIN"/>
    <property type="match status" value="1"/>
</dbReference>
<reference evidence="6" key="1">
    <citation type="submission" date="2023-03" db="EMBL/GenBank/DDBJ databases">
        <title>MT1 and MT2 Draft Genomes of Novel Species.</title>
        <authorList>
            <person name="Venkateswaran K."/>
        </authorList>
    </citation>
    <scope>NUCLEOTIDE SEQUENCE</scope>
    <source>
        <strain evidence="6">F6_3S_P_2</strain>
    </source>
</reference>
<evidence type="ECO:0000313" key="7">
    <source>
        <dbReference type="Proteomes" id="UP001175097"/>
    </source>
</evidence>
<dbReference type="PROSITE" id="PS00211">
    <property type="entry name" value="ABC_TRANSPORTER_1"/>
    <property type="match status" value="1"/>
</dbReference>
<evidence type="ECO:0000256" key="4">
    <source>
        <dbReference type="ARBA" id="ARBA00022840"/>
    </source>
</evidence>
<sequence>MSTLTLESSNEQKIESKETLLEIKNVKKFFPVKKSLLQFNKEQTYVQAVNDVSFSILKGETYGLVGESGCGKSTTGRTLLKLIEPTEGEAIYNGKDIFKLSGQELRKVRQDIQMVFQDPYSSLNPRKRIGKTLEEPLVIHNIGTPKERTEIVMEILSKVGLQLEHYFRYPHEFSGGQRQRIGLARALILNPKLLIMDEPVSALDVSIQSQILNLLKTLQSDFDLSYLFISHDMSVIRHVSDRIGVMYLGKLVEEAPTDELFANPLHPYTQALLSAVPVPKSGAKKERIILEGELPSPMNPPSGCVFHTRCPFAMDRCKMEVPMKKEIANGHHIACHLYDK</sequence>
<evidence type="ECO:0000313" key="6">
    <source>
        <dbReference type="EMBL" id="MDN4608094.1"/>
    </source>
</evidence>
<accession>A0ABT8JSE6</accession>
<dbReference type="NCBIfam" id="NF008453">
    <property type="entry name" value="PRK11308.1"/>
    <property type="match status" value="1"/>
</dbReference>
<keyword evidence="7" id="KW-1185">Reference proteome</keyword>
<organism evidence="6 7">
    <name type="scientific">Sporosarcina highlanderae</name>
    <dbReference type="NCBI Taxonomy" id="3035916"/>
    <lineage>
        <taxon>Bacteria</taxon>
        <taxon>Bacillati</taxon>
        <taxon>Bacillota</taxon>
        <taxon>Bacilli</taxon>
        <taxon>Bacillales</taxon>
        <taxon>Caryophanaceae</taxon>
        <taxon>Sporosarcina</taxon>
    </lineage>
</organism>